<sequence>MGRPKEERYWNQVTKEADRTWKCKRCGRQFSGGASRIKAHVDRIPGKGISICSASPDDNHLQPQSQETANPMNPREVAAEDDDHEMVDAFFGGLMPHSINIISQPINLPGGLVEEEERSSQYTERRTLLESSYKRGRRYVERWKCKRCGRQFSGGASRIKAHVDRIREKWPAAEDDDHGIVDASFGGLMDHSINITEPMNLDGR</sequence>
<feature type="compositionally biased region" description="Polar residues" evidence="1">
    <location>
        <begin position="61"/>
        <end position="71"/>
    </location>
</feature>
<protein>
    <recommendedName>
        <fullName evidence="4">BED-type domain-containing protein</fullName>
    </recommendedName>
</protein>
<evidence type="ECO:0000313" key="3">
    <source>
        <dbReference type="Proteomes" id="UP000289738"/>
    </source>
</evidence>
<reference evidence="2 3" key="1">
    <citation type="submission" date="2019-01" db="EMBL/GenBank/DDBJ databases">
        <title>Sequencing of cultivated peanut Arachis hypogaea provides insights into genome evolution and oil improvement.</title>
        <authorList>
            <person name="Chen X."/>
        </authorList>
    </citation>
    <scope>NUCLEOTIDE SEQUENCE [LARGE SCALE GENOMIC DNA]</scope>
    <source>
        <strain evidence="3">cv. Fuhuasheng</strain>
        <tissue evidence="2">Leaves</tissue>
    </source>
</reference>
<organism evidence="2 3">
    <name type="scientific">Arachis hypogaea</name>
    <name type="common">Peanut</name>
    <dbReference type="NCBI Taxonomy" id="3818"/>
    <lineage>
        <taxon>Eukaryota</taxon>
        <taxon>Viridiplantae</taxon>
        <taxon>Streptophyta</taxon>
        <taxon>Embryophyta</taxon>
        <taxon>Tracheophyta</taxon>
        <taxon>Spermatophyta</taxon>
        <taxon>Magnoliopsida</taxon>
        <taxon>eudicotyledons</taxon>
        <taxon>Gunneridae</taxon>
        <taxon>Pentapetalae</taxon>
        <taxon>rosids</taxon>
        <taxon>fabids</taxon>
        <taxon>Fabales</taxon>
        <taxon>Fabaceae</taxon>
        <taxon>Papilionoideae</taxon>
        <taxon>50 kb inversion clade</taxon>
        <taxon>dalbergioids sensu lato</taxon>
        <taxon>Dalbergieae</taxon>
        <taxon>Pterocarpus clade</taxon>
        <taxon>Arachis</taxon>
    </lineage>
</organism>
<evidence type="ECO:0000313" key="2">
    <source>
        <dbReference type="EMBL" id="RYR60277.1"/>
    </source>
</evidence>
<dbReference type="AlphaFoldDB" id="A0A445DAU0"/>
<dbReference type="EMBL" id="SDMP01000004">
    <property type="protein sequence ID" value="RYR60277.1"/>
    <property type="molecule type" value="Genomic_DNA"/>
</dbReference>
<name>A0A445DAU0_ARAHY</name>
<gene>
    <name evidence="2" type="ORF">Ahy_A04g017352</name>
</gene>
<comment type="caution">
    <text evidence="2">The sequence shown here is derived from an EMBL/GenBank/DDBJ whole genome shotgun (WGS) entry which is preliminary data.</text>
</comment>
<feature type="region of interest" description="Disordered" evidence="1">
    <location>
        <begin position="53"/>
        <end position="72"/>
    </location>
</feature>
<proteinExistence type="predicted"/>
<evidence type="ECO:0000256" key="1">
    <source>
        <dbReference type="SAM" id="MobiDB-lite"/>
    </source>
</evidence>
<dbReference type="Proteomes" id="UP000289738">
    <property type="component" value="Chromosome A04"/>
</dbReference>
<keyword evidence="3" id="KW-1185">Reference proteome</keyword>
<evidence type="ECO:0008006" key="4">
    <source>
        <dbReference type="Google" id="ProtNLM"/>
    </source>
</evidence>
<accession>A0A445DAU0</accession>